<dbReference type="SMART" id="SM00911">
    <property type="entry name" value="HWE_HK"/>
    <property type="match status" value="1"/>
</dbReference>
<dbReference type="SMART" id="SM00448">
    <property type="entry name" value="REC"/>
    <property type="match status" value="1"/>
</dbReference>
<dbReference type="Pfam" id="PF07536">
    <property type="entry name" value="HWE_HK"/>
    <property type="match status" value="1"/>
</dbReference>
<dbReference type="NCBIfam" id="TIGR00229">
    <property type="entry name" value="sensory_box"/>
    <property type="match status" value="2"/>
</dbReference>
<keyword evidence="15" id="KW-0675">Receptor</keyword>
<dbReference type="EC" id="2.7.13.3" evidence="2"/>
<dbReference type="GO" id="GO:0006355">
    <property type="term" value="P:regulation of DNA-templated transcription"/>
    <property type="evidence" value="ECO:0007669"/>
    <property type="project" value="InterPro"/>
</dbReference>
<dbReference type="PROSITE" id="PS50110">
    <property type="entry name" value="RESPONSE_REGULATORY"/>
    <property type="match status" value="1"/>
</dbReference>
<accession>A0A516INN1</accession>
<dbReference type="GO" id="GO:0009881">
    <property type="term" value="F:photoreceptor activity"/>
    <property type="evidence" value="ECO:0007669"/>
    <property type="project" value="UniProtKB-KW"/>
</dbReference>
<keyword evidence="11" id="KW-0418">Kinase</keyword>
<dbReference type="Gene3D" id="3.30.450.40">
    <property type="match status" value="1"/>
</dbReference>
<evidence type="ECO:0000256" key="6">
    <source>
        <dbReference type="ARBA" id="ARBA00022630"/>
    </source>
</evidence>
<keyword evidence="5" id="KW-0716">Sensory transduction</keyword>
<dbReference type="PANTHER" id="PTHR41523">
    <property type="entry name" value="TWO-COMPONENT SYSTEM SENSOR PROTEIN"/>
    <property type="match status" value="1"/>
</dbReference>
<dbReference type="Gene3D" id="3.30.450.20">
    <property type="entry name" value="PAS domain"/>
    <property type="match status" value="2"/>
</dbReference>
<comment type="catalytic activity">
    <reaction evidence="1">
        <text>ATP + protein L-histidine = ADP + protein N-phospho-L-histidine.</text>
        <dbReference type="EC" id="2.7.13.3"/>
    </reaction>
</comment>
<dbReference type="InterPro" id="IPR003018">
    <property type="entry name" value="GAF"/>
</dbReference>
<dbReference type="PROSITE" id="PS50113">
    <property type="entry name" value="PAC"/>
    <property type="match status" value="1"/>
</dbReference>
<evidence type="ECO:0000259" key="18">
    <source>
        <dbReference type="PROSITE" id="PS50112"/>
    </source>
</evidence>
<evidence type="ECO:0000256" key="3">
    <source>
        <dbReference type="ARBA" id="ARBA00022543"/>
    </source>
</evidence>
<evidence type="ECO:0000313" key="21">
    <source>
        <dbReference type="Proteomes" id="UP000321857"/>
    </source>
</evidence>
<dbReference type="GO" id="GO:0005524">
    <property type="term" value="F:ATP binding"/>
    <property type="evidence" value="ECO:0007669"/>
    <property type="project" value="UniProtKB-KW"/>
</dbReference>
<gene>
    <name evidence="20" type="ORF">FMM02_00180</name>
</gene>
<evidence type="ECO:0000313" key="20">
    <source>
        <dbReference type="EMBL" id="QDP18512.1"/>
    </source>
</evidence>
<dbReference type="InterPro" id="IPR013767">
    <property type="entry name" value="PAS_fold"/>
</dbReference>
<dbReference type="EMBL" id="CP041659">
    <property type="protein sequence ID" value="QDP18512.1"/>
    <property type="molecule type" value="Genomic_DNA"/>
</dbReference>
<dbReference type="GO" id="GO:0004673">
    <property type="term" value="F:protein histidine kinase activity"/>
    <property type="evidence" value="ECO:0007669"/>
    <property type="project" value="UniProtKB-EC"/>
</dbReference>
<dbReference type="OrthoDB" id="9760752at2"/>
<evidence type="ECO:0000256" key="10">
    <source>
        <dbReference type="ARBA" id="ARBA00022741"/>
    </source>
</evidence>
<evidence type="ECO:0000256" key="16">
    <source>
        <dbReference type="PROSITE-ProRule" id="PRU00169"/>
    </source>
</evidence>
<evidence type="ECO:0000256" key="7">
    <source>
        <dbReference type="ARBA" id="ARBA00022643"/>
    </source>
</evidence>
<dbReference type="InterPro" id="IPR001789">
    <property type="entry name" value="Sig_transdc_resp-reg_receiver"/>
</dbReference>
<dbReference type="InterPro" id="IPR000700">
    <property type="entry name" value="PAS-assoc_C"/>
</dbReference>
<feature type="domain" description="PAS" evidence="18">
    <location>
        <begin position="293"/>
        <end position="362"/>
    </location>
</feature>
<keyword evidence="9" id="KW-0677">Repeat</keyword>
<dbReference type="InterPro" id="IPR036890">
    <property type="entry name" value="HATPase_C_sf"/>
</dbReference>
<evidence type="ECO:0000256" key="9">
    <source>
        <dbReference type="ARBA" id="ARBA00022737"/>
    </source>
</evidence>
<evidence type="ECO:0000256" key="11">
    <source>
        <dbReference type="ARBA" id="ARBA00022777"/>
    </source>
</evidence>
<evidence type="ECO:0000256" key="12">
    <source>
        <dbReference type="ARBA" id="ARBA00022840"/>
    </source>
</evidence>
<dbReference type="SUPFAM" id="SSF55781">
    <property type="entry name" value="GAF domain-like"/>
    <property type="match status" value="1"/>
</dbReference>
<dbReference type="GO" id="GO:0000160">
    <property type="term" value="P:phosphorelay signal transduction system"/>
    <property type="evidence" value="ECO:0007669"/>
    <property type="project" value="InterPro"/>
</dbReference>
<organism evidence="20 21">
    <name type="scientific">Sphingomonas xanthus</name>
    <dbReference type="NCBI Taxonomy" id="2594473"/>
    <lineage>
        <taxon>Bacteria</taxon>
        <taxon>Pseudomonadati</taxon>
        <taxon>Pseudomonadota</taxon>
        <taxon>Alphaproteobacteria</taxon>
        <taxon>Sphingomonadales</taxon>
        <taxon>Sphingomonadaceae</taxon>
        <taxon>Sphingomonas</taxon>
    </lineage>
</organism>
<evidence type="ECO:0000256" key="13">
    <source>
        <dbReference type="ARBA" id="ARBA00022991"/>
    </source>
</evidence>
<dbReference type="SUPFAM" id="SSF52172">
    <property type="entry name" value="CheY-like"/>
    <property type="match status" value="1"/>
</dbReference>
<dbReference type="RefSeq" id="WP_147492975.1">
    <property type="nucleotide sequence ID" value="NZ_CP041659.1"/>
</dbReference>
<evidence type="ECO:0000256" key="8">
    <source>
        <dbReference type="ARBA" id="ARBA00022679"/>
    </source>
</evidence>
<evidence type="ECO:0000256" key="14">
    <source>
        <dbReference type="ARBA" id="ARBA00023026"/>
    </source>
</evidence>
<dbReference type="InterPro" id="IPR000014">
    <property type="entry name" value="PAS"/>
</dbReference>
<keyword evidence="6" id="KW-0285">Flavoprotein</keyword>
<keyword evidence="10" id="KW-0547">Nucleotide-binding</keyword>
<name>A0A516INN1_9SPHN</name>
<keyword evidence="3" id="KW-0600">Photoreceptor protein</keyword>
<proteinExistence type="predicted"/>
<keyword evidence="14" id="KW-0843">Virulence</keyword>
<dbReference type="Pfam" id="PF13426">
    <property type="entry name" value="PAS_9"/>
    <property type="match status" value="1"/>
</dbReference>
<dbReference type="KEGG" id="sxa:FMM02_00180"/>
<dbReference type="CDD" id="cd00130">
    <property type="entry name" value="PAS"/>
    <property type="match status" value="1"/>
</dbReference>
<dbReference type="SMART" id="SM00065">
    <property type="entry name" value="GAF"/>
    <property type="match status" value="1"/>
</dbReference>
<dbReference type="Gene3D" id="3.30.565.10">
    <property type="entry name" value="Histidine kinase-like ATPase, C-terminal domain"/>
    <property type="match status" value="1"/>
</dbReference>
<dbReference type="PANTHER" id="PTHR41523:SF8">
    <property type="entry name" value="ETHYLENE RESPONSE SENSOR PROTEIN"/>
    <property type="match status" value="1"/>
</dbReference>
<keyword evidence="7" id="KW-0288">FMN</keyword>
<evidence type="ECO:0000256" key="2">
    <source>
        <dbReference type="ARBA" id="ARBA00012438"/>
    </source>
</evidence>
<dbReference type="SMART" id="SM00091">
    <property type="entry name" value="PAS"/>
    <property type="match status" value="3"/>
</dbReference>
<dbReference type="SMART" id="SM00086">
    <property type="entry name" value="PAC"/>
    <property type="match status" value="2"/>
</dbReference>
<dbReference type="InterPro" id="IPR011006">
    <property type="entry name" value="CheY-like_superfamily"/>
</dbReference>
<dbReference type="InterPro" id="IPR011102">
    <property type="entry name" value="Sig_transdc_His_kinase_HWE"/>
</dbReference>
<dbReference type="SUPFAM" id="SSF55785">
    <property type="entry name" value="PYP-like sensor domain (PAS domain)"/>
    <property type="match status" value="2"/>
</dbReference>
<dbReference type="InterPro" id="IPR029016">
    <property type="entry name" value="GAF-like_dom_sf"/>
</dbReference>
<dbReference type="Proteomes" id="UP000321857">
    <property type="component" value="Chromosome"/>
</dbReference>
<keyword evidence="8" id="KW-0808">Transferase</keyword>
<feature type="domain" description="Response regulatory" evidence="17">
    <location>
        <begin position="637"/>
        <end position="747"/>
    </location>
</feature>
<dbReference type="Gene3D" id="3.40.50.2300">
    <property type="match status" value="1"/>
</dbReference>
<keyword evidence="12" id="KW-0067">ATP-binding</keyword>
<sequence length="762" mass="82894">MSTSAKPLSEDLQLSPILQALAASNATAVGENYFPVTVRTLAKVLGVRWVLISTLHPADPGIVRTVAAWDNGPTANFQYELNGTPCANLVTQGACVYPDAIQDRFPEDQMLQDMGAESYVGTPLRSAAGDVIGLLVALDEKPITDPDHKRHIIELFAGRAAAEIERLRTSSLNERLGRIVENSVSEVYIFNGDTYRFELVNLGARENLGYSIEELGYLTPWDLKPYYTEAEFKSFVEPLKIGQSPTLTFETVHQRKDGSCYDVSVQLQFFGGVDNVFYASITDITDRKRAEEARAHLAAIVSSSEEAILSKGLDGIIRSWNQGAEKIFGYSAFEAIGQSINLIIPPDRRSEEEDIRSRLRQGEVFSNYETVRVRKDGQAVDVSVTISPILDSSGKIVGASSIAHDVSERKKAEVRERLLMGEVNHRAKNLLSLVQVIARQTAATDPVSFTKRFEERILALSASHDVLVHNAWQEVPLDELIRSQLGHFEEAIGTRINLSGEPIKITANAAQAIAMALHELATNAAKYGALSNEQGTVDIGWRVDHRADAGECFILTWAESGGPKTSAPTKKGFGSKVIERILRSRLAGEIELRWEPSGLTFQLSCPCDTVLGNDPAPSTWSVARPNAAPDADEELQKILVVEDETLIALEISESLREAGFAVIGPASTVQQAIDLLNSLHCHAAILDINLGNETSAPIAATLSGQGRPFLTVSSCDASDRPAPYAGSPHLSKPVRPSELIDAISKLIGDDDVRPSAGRRRSA</sequence>
<protein>
    <recommendedName>
        <fullName evidence="2">histidine kinase</fullName>
        <ecNumber evidence="2">2.7.13.3</ecNumber>
    </recommendedName>
</protein>
<reference evidence="20 21" key="1">
    <citation type="submission" date="2019-07" db="EMBL/GenBank/DDBJ databases">
        <title>Sphingomonas AE3 Genome sequencing and assembly.</title>
        <authorList>
            <person name="Kim H."/>
        </authorList>
    </citation>
    <scope>NUCLEOTIDE SEQUENCE [LARGE SCALE GENOMIC DNA]</scope>
    <source>
        <strain evidence="20 21">AE3</strain>
    </source>
</reference>
<dbReference type="PROSITE" id="PS50112">
    <property type="entry name" value="PAS"/>
    <property type="match status" value="1"/>
</dbReference>
<dbReference type="AlphaFoldDB" id="A0A516INN1"/>
<dbReference type="Pfam" id="PF01590">
    <property type="entry name" value="GAF"/>
    <property type="match status" value="1"/>
</dbReference>
<feature type="domain" description="PAC" evidence="19">
    <location>
        <begin position="366"/>
        <end position="418"/>
    </location>
</feature>
<evidence type="ECO:0000256" key="15">
    <source>
        <dbReference type="ARBA" id="ARBA00023170"/>
    </source>
</evidence>
<evidence type="ECO:0000256" key="1">
    <source>
        <dbReference type="ARBA" id="ARBA00000085"/>
    </source>
</evidence>
<keyword evidence="13" id="KW-0157">Chromophore</keyword>
<evidence type="ECO:0000259" key="19">
    <source>
        <dbReference type="PROSITE" id="PS50113"/>
    </source>
</evidence>
<feature type="modified residue" description="4-aspartylphosphate" evidence="16">
    <location>
        <position position="687"/>
    </location>
</feature>
<dbReference type="Pfam" id="PF00989">
    <property type="entry name" value="PAS"/>
    <property type="match status" value="1"/>
</dbReference>
<evidence type="ECO:0000259" key="17">
    <source>
        <dbReference type="PROSITE" id="PS50110"/>
    </source>
</evidence>
<evidence type="ECO:0000256" key="4">
    <source>
        <dbReference type="ARBA" id="ARBA00022553"/>
    </source>
</evidence>
<dbReference type="InterPro" id="IPR001610">
    <property type="entry name" value="PAC"/>
</dbReference>
<evidence type="ECO:0000256" key="5">
    <source>
        <dbReference type="ARBA" id="ARBA00022606"/>
    </source>
</evidence>
<keyword evidence="21" id="KW-1185">Reference proteome</keyword>
<keyword evidence="4 16" id="KW-0597">Phosphoprotein</keyword>
<dbReference type="InterPro" id="IPR035965">
    <property type="entry name" value="PAS-like_dom_sf"/>
</dbReference>